<protein>
    <recommendedName>
        <fullName evidence="3">Secreted protein</fullName>
    </recommendedName>
</protein>
<dbReference type="VEuPathDB" id="VectorBase:AFUN003736"/>
<sequence length="104" mass="11711">MECKVKITHVVLFVGLLLCSTLLAVESAPTIEKRHEIGPALHVLPLEETATVVSLSSVDSPDTPITSSHDRNTRAIIFRPLFVYRHQQIKKQRVQNYPVPQTVR</sequence>
<organism evidence="2">
    <name type="scientific">Anopheles funestus</name>
    <name type="common">African malaria mosquito</name>
    <dbReference type="NCBI Taxonomy" id="62324"/>
    <lineage>
        <taxon>Eukaryota</taxon>
        <taxon>Metazoa</taxon>
        <taxon>Ecdysozoa</taxon>
        <taxon>Arthropoda</taxon>
        <taxon>Hexapoda</taxon>
        <taxon>Insecta</taxon>
        <taxon>Pterygota</taxon>
        <taxon>Neoptera</taxon>
        <taxon>Endopterygota</taxon>
        <taxon>Diptera</taxon>
        <taxon>Nematocera</taxon>
        <taxon>Culicoidea</taxon>
        <taxon>Culicidae</taxon>
        <taxon>Anophelinae</taxon>
        <taxon>Anopheles</taxon>
    </lineage>
</organism>
<accession>A0A182RC21</accession>
<feature type="signal peptide" evidence="1">
    <location>
        <begin position="1"/>
        <end position="27"/>
    </location>
</feature>
<dbReference type="AlphaFoldDB" id="A0A182RC21"/>
<evidence type="ECO:0008006" key="3">
    <source>
        <dbReference type="Google" id="ProtNLM"/>
    </source>
</evidence>
<feature type="chain" id="PRO_5030024169" description="Secreted protein" evidence="1">
    <location>
        <begin position="28"/>
        <end position="104"/>
    </location>
</feature>
<evidence type="ECO:0000256" key="1">
    <source>
        <dbReference type="SAM" id="SignalP"/>
    </source>
</evidence>
<proteinExistence type="predicted"/>
<dbReference type="EnsemblMetazoa" id="AFUN003736-RA">
    <property type="protein sequence ID" value="AFUN003736-PA"/>
    <property type="gene ID" value="AFUN003736"/>
</dbReference>
<name>A0A182RC21_ANOFN</name>
<keyword evidence="1" id="KW-0732">Signal</keyword>
<evidence type="ECO:0000313" key="2">
    <source>
        <dbReference type="EnsemblMetazoa" id="AFUN003736-PA"/>
    </source>
</evidence>
<reference evidence="2" key="1">
    <citation type="submission" date="2020-05" db="UniProtKB">
        <authorList>
            <consortium name="EnsemblMetazoa"/>
        </authorList>
    </citation>
    <scope>IDENTIFICATION</scope>
    <source>
        <strain evidence="2">FUMOZ</strain>
    </source>
</reference>